<gene>
    <name evidence="2" type="ORF">PRZ03_07280</name>
</gene>
<organism evidence="2 3">
    <name type="scientific">Roseateles albus</name>
    <dbReference type="NCBI Taxonomy" id="2987525"/>
    <lineage>
        <taxon>Bacteria</taxon>
        <taxon>Pseudomonadati</taxon>
        <taxon>Pseudomonadota</taxon>
        <taxon>Betaproteobacteria</taxon>
        <taxon>Burkholderiales</taxon>
        <taxon>Sphaerotilaceae</taxon>
        <taxon>Roseateles</taxon>
    </lineage>
</organism>
<keyword evidence="3" id="KW-1185">Reference proteome</keyword>
<dbReference type="InterPro" id="IPR001279">
    <property type="entry name" value="Metallo-B-lactamas"/>
</dbReference>
<dbReference type="SUPFAM" id="SSF56281">
    <property type="entry name" value="Metallo-hydrolase/oxidoreductase"/>
    <property type="match status" value="1"/>
</dbReference>
<evidence type="ECO:0000313" key="3">
    <source>
        <dbReference type="Proteomes" id="UP001221189"/>
    </source>
</evidence>
<dbReference type="InterPro" id="IPR036866">
    <property type="entry name" value="RibonucZ/Hydroxyglut_hydro"/>
</dbReference>
<reference evidence="2 3" key="1">
    <citation type="submission" date="2022-10" db="EMBL/GenBank/DDBJ databases">
        <title>Paucibacter sp. hw1 Genome sequencing.</title>
        <authorList>
            <person name="Park S."/>
        </authorList>
    </citation>
    <scope>NUCLEOTIDE SEQUENCE [LARGE SCALE GENOMIC DNA]</scope>
    <source>
        <strain evidence="3">hw1</strain>
    </source>
</reference>
<dbReference type="PANTHER" id="PTHR47619:SF1">
    <property type="entry name" value="EXODEOXYRIBONUCLEASE WALJ"/>
    <property type="match status" value="1"/>
</dbReference>
<feature type="domain" description="Metallo-beta-lactamase" evidence="1">
    <location>
        <begin position="11"/>
        <end position="198"/>
    </location>
</feature>
<dbReference type="Gene3D" id="3.60.15.10">
    <property type="entry name" value="Ribonuclease Z/Hydroxyacylglutathione hydrolase-like"/>
    <property type="match status" value="1"/>
</dbReference>
<evidence type="ECO:0000259" key="1">
    <source>
        <dbReference type="SMART" id="SM00849"/>
    </source>
</evidence>
<dbReference type="Pfam" id="PF12706">
    <property type="entry name" value="Lactamase_B_2"/>
    <property type="match status" value="1"/>
</dbReference>
<dbReference type="Proteomes" id="UP001221189">
    <property type="component" value="Unassembled WGS sequence"/>
</dbReference>
<protein>
    <submittedName>
        <fullName evidence="2">MBL fold metallo-hydrolase</fullName>
    </submittedName>
</protein>
<proteinExistence type="predicted"/>
<dbReference type="SMART" id="SM00849">
    <property type="entry name" value="Lactamase_B"/>
    <property type="match status" value="1"/>
</dbReference>
<comment type="caution">
    <text evidence="2">The sequence shown here is derived from an EMBL/GenBank/DDBJ whole genome shotgun (WGS) entry which is preliminary data.</text>
</comment>
<name>A0ABT5KC39_9BURK</name>
<dbReference type="RefSeq" id="WP_273599668.1">
    <property type="nucleotide sequence ID" value="NZ_JAQQXT010000003.1"/>
</dbReference>
<sequence>MRFCSLGSGSGGNASLIEASQGITSTQLLVDCGFSLRELTRRLERAGSSPADLDAIFITHEHGDHIGCALNLAQRYRIPLWTSRGTWRALNDRPNNMSAADFDPALLHLIKDGECADLGDIQIKPFAVPHDAQEPLHLRCSDGARSLGLITDLGHACASVAQALQGCQGLLLECNHDEELLRASSYPASLKRRILGSHGHLSNESAAELLRSCLHTGLQHVVAAHLSESNNRPALAAASLAAVLGCSPEVIAVASQDLGCAWTELS</sequence>
<accession>A0ABT5KC39</accession>
<evidence type="ECO:0000313" key="2">
    <source>
        <dbReference type="EMBL" id="MDC8771370.1"/>
    </source>
</evidence>
<dbReference type="EMBL" id="JAQQXT010000003">
    <property type="protein sequence ID" value="MDC8771370.1"/>
    <property type="molecule type" value="Genomic_DNA"/>
</dbReference>
<dbReference type="PANTHER" id="PTHR47619">
    <property type="entry name" value="METALLO-HYDROLASE YYCJ-RELATED"/>
    <property type="match status" value="1"/>
</dbReference>
<dbReference type="InterPro" id="IPR052533">
    <property type="entry name" value="WalJ/YycJ-like"/>
</dbReference>